<feature type="region of interest" description="Disordered" evidence="2">
    <location>
        <begin position="132"/>
        <end position="182"/>
    </location>
</feature>
<organism evidence="3 4">
    <name type="scientific">Chlamydomonas schloesseri</name>
    <dbReference type="NCBI Taxonomy" id="2026947"/>
    <lineage>
        <taxon>Eukaryota</taxon>
        <taxon>Viridiplantae</taxon>
        <taxon>Chlorophyta</taxon>
        <taxon>core chlorophytes</taxon>
        <taxon>Chlorophyceae</taxon>
        <taxon>CS clade</taxon>
        <taxon>Chlamydomonadales</taxon>
        <taxon>Chlamydomonadaceae</taxon>
        <taxon>Chlamydomonas</taxon>
    </lineage>
</organism>
<dbReference type="EMBL" id="JAEHOD010000001">
    <property type="protein sequence ID" value="KAG2454648.1"/>
    <property type="molecule type" value="Genomic_DNA"/>
</dbReference>
<accession>A0A835WUQ7</accession>
<dbReference type="GO" id="GO:0005737">
    <property type="term" value="C:cytoplasm"/>
    <property type="evidence" value="ECO:0007669"/>
    <property type="project" value="TreeGrafter"/>
</dbReference>
<feature type="region of interest" description="Disordered" evidence="2">
    <location>
        <begin position="316"/>
        <end position="355"/>
    </location>
</feature>
<dbReference type="AlphaFoldDB" id="A0A835WUQ7"/>
<proteinExistence type="inferred from homology"/>
<comment type="caution">
    <text evidence="3">The sequence shown here is derived from an EMBL/GenBank/DDBJ whole genome shotgun (WGS) entry which is preliminary data.</text>
</comment>
<keyword evidence="4" id="KW-1185">Reference proteome</keyword>
<evidence type="ECO:0000313" key="4">
    <source>
        <dbReference type="Proteomes" id="UP000613740"/>
    </source>
</evidence>
<dbReference type="InterPro" id="IPR007573">
    <property type="entry name" value="QWRF"/>
</dbReference>
<feature type="compositionally biased region" description="Basic and acidic residues" evidence="2">
    <location>
        <begin position="1"/>
        <end position="14"/>
    </location>
</feature>
<dbReference type="GO" id="GO:0005880">
    <property type="term" value="C:nuclear microtubule"/>
    <property type="evidence" value="ECO:0007669"/>
    <property type="project" value="TreeGrafter"/>
</dbReference>
<feature type="compositionally biased region" description="Polar residues" evidence="2">
    <location>
        <begin position="49"/>
        <end position="64"/>
    </location>
</feature>
<dbReference type="PANTHER" id="PTHR31807">
    <property type="entry name" value="AUGMIN FAMILY MEMBER"/>
    <property type="match status" value="1"/>
</dbReference>
<reference evidence="3" key="1">
    <citation type="journal article" date="2020" name="bioRxiv">
        <title>Comparative genomics of Chlamydomonas.</title>
        <authorList>
            <person name="Craig R.J."/>
            <person name="Hasan A.R."/>
            <person name="Ness R.W."/>
            <person name="Keightley P.D."/>
        </authorList>
    </citation>
    <scope>NUCLEOTIDE SEQUENCE</scope>
    <source>
        <strain evidence="3">CCAP 11/173</strain>
    </source>
</reference>
<dbReference type="Proteomes" id="UP000613740">
    <property type="component" value="Unassembled WGS sequence"/>
</dbReference>
<dbReference type="OrthoDB" id="542108at2759"/>
<gene>
    <name evidence="3" type="ORF">HYH02_000488</name>
</gene>
<evidence type="ECO:0000256" key="1">
    <source>
        <dbReference type="ARBA" id="ARBA00010016"/>
    </source>
</evidence>
<dbReference type="Pfam" id="PF04484">
    <property type="entry name" value="QWRF"/>
    <property type="match status" value="1"/>
</dbReference>
<feature type="compositionally biased region" description="Low complexity" evidence="2">
    <location>
        <begin position="149"/>
        <end position="161"/>
    </location>
</feature>
<sequence>MTARKDATAREPLHLRGGGSVALTTATPAQPLVPGRSLNLDPHIPRTGNALTSRTLLARGQSSPGRDVSVGSAASKCGQPGNLASRMEEVKQEDRREALQRYLESKRQGTAATPSAPPPRVPALNMAALQSGAGAGAPGIGSSTARVSGAGAAPATGAAPPMSARGNYAGTQQQQQARGMAAPAPVSARGTSAAAAAAARGRAGSGAGVITAMAPPPPRGPAAAAAAADSQVLQRALRKQLPAFDVEEALRVPLPDGNEDAFLRTPVSLPSSRIAKSPLRGAVAGGGMAPVPFSLIAGSGHMAQALAGTAAAGFAASQPARSPPPLSARGAAPAGPAADMAGSRLGSNAEASTSDIAGRSMRDQLKAVRLLELQYRVLTVKAEAAARARFEKGARQLHSMAVLLAQMMKRSVEVQRELAAARTAARTQHVLDTQLPLLERWAAVQDVHAHATREVLTALQNAMTSLPLVNGAGLGGSSGLSMGGMGLSMAMGGGANAAALQQLRSALAKGLGSLQSCEAALRLLLQGSRHGGAGQAAVGGGGDVSIAVAGSEVQPPQGGVPAMADLLPRLHETLVGEVCALRSLLEDLNGLAAKMDEGACLRARMSDAGGADTTPYDGGLGFGLDQGAQPPHQPGCGMEALDRTMDQALQMLDLDLP</sequence>
<dbReference type="PANTHER" id="PTHR31807:SF37">
    <property type="entry name" value="HAUS AUGMIN-LIKE COMPLEX SUBUNIT 8"/>
    <property type="match status" value="1"/>
</dbReference>
<name>A0A835WUQ7_9CHLO</name>
<protein>
    <submittedName>
        <fullName evidence="3">Uncharacterized protein</fullName>
    </submittedName>
</protein>
<feature type="compositionally biased region" description="Polar residues" evidence="2">
    <location>
        <begin position="345"/>
        <end position="355"/>
    </location>
</feature>
<feature type="region of interest" description="Disordered" evidence="2">
    <location>
        <begin position="1"/>
        <end position="90"/>
    </location>
</feature>
<dbReference type="GO" id="GO:0051225">
    <property type="term" value="P:spindle assembly"/>
    <property type="evidence" value="ECO:0007669"/>
    <property type="project" value="TreeGrafter"/>
</dbReference>
<feature type="region of interest" description="Disordered" evidence="2">
    <location>
        <begin position="104"/>
        <end position="123"/>
    </location>
</feature>
<comment type="similarity">
    <text evidence="1">Belongs to the QWRF family.</text>
</comment>
<evidence type="ECO:0000256" key="2">
    <source>
        <dbReference type="SAM" id="MobiDB-lite"/>
    </source>
</evidence>
<evidence type="ECO:0000313" key="3">
    <source>
        <dbReference type="EMBL" id="KAG2454648.1"/>
    </source>
</evidence>
<feature type="compositionally biased region" description="Low complexity" evidence="2">
    <location>
        <begin position="327"/>
        <end position="343"/>
    </location>
</feature>
<dbReference type="GO" id="GO:0008017">
    <property type="term" value="F:microtubule binding"/>
    <property type="evidence" value="ECO:0007669"/>
    <property type="project" value="TreeGrafter"/>
</dbReference>